<comment type="caution">
    <text evidence="3">The sequence shown here is derived from an EMBL/GenBank/DDBJ whole genome shotgun (WGS) entry which is preliminary data.</text>
</comment>
<sequence length="110" mass="11836">MSEHVADAGDAVGWTPSTSDEEAARADPPQPRPRDYGETIRTAVKYVPGHEPRGDQATAENDAQQGDDGTGGEMWNRVLGGNTNAGMIRFLGAIALFILIFASLFWLFAD</sequence>
<keyword evidence="2" id="KW-1133">Transmembrane helix</keyword>
<keyword evidence="2" id="KW-0812">Transmembrane</keyword>
<proteinExistence type="predicted"/>
<name>A0ABT4KS05_9HYPH</name>
<protein>
    <recommendedName>
        <fullName evidence="5">Transmembrane protein</fullName>
    </recommendedName>
</protein>
<feature type="transmembrane region" description="Helical" evidence="2">
    <location>
        <begin position="87"/>
        <end position="109"/>
    </location>
</feature>
<keyword evidence="2" id="KW-0472">Membrane</keyword>
<feature type="region of interest" description="Disordered" evidence="1">
    <location>
        <begin position="1"/>
        <end position="75"/>
    </location>
</feature>
<gene>
    <name evidence="3" type="ORF">O3W52_33325</name>
</gene>
<organism evidence="3 4">
    <name type="scientific">Sinorhizobium psoraleae</name>
    <dbReference type="NCBI Taxonomy" id="520838"/>
    <lineage>
        <taxon>Bacteria</taxon>
        <taxon>Pseudomonadati</taxon>
        <taxon>Pseudomonadota</taxon>
        <taxon>Alphaproteobacteria</taxon>
        <taxon>Hyphomicrobiales</taxon>
        <taxon>Rhizobiaceae</taxon>
        <taxon>Sinorhizobium/Ensifer group</taxon>
        <taxon>Sinorhizobium</taxon>
    </lineage>
</organism>
<dbReference type="RefSeq" id="WP_269286710.1">
    <property type="nucleotide sequence ID" value="NZ_JAPVOI010000006.1"/>
</dbReference>
<accession>A0ABT4KS05</accession>
<evidence type="ECO:0000256" key="1">
    <source>
        <dbReference type="SAM" id="MobiDB-lite"/>
    </source>
</evidence>
<reference evidence="3" key="1">
    <citation type="submission" date="2022-10" db="EMBL/GenBank/DDBJ databases">
        <title>Whole genome sequencing of three plant growth promoting bacteria isolated from Vachellia tortilis subsp. raddiana in Morocco.</title>
        <authorList>
            <person name="Hnini M."/>
            <person name="Zouagui R."/>
            <person name="Zouagui H."/>
            <person name="Chemao Elfihri M.-W."/>
            <person name="Ibrahimi A."/>
            <person name="Sbabou L."/>
            <person name="Aurag J."/>
        </authorList>
    </citation>
    <scope>NUCLEOTIDE SEQUENCE</scope>
    <source>
        <strain evidence="3">LMR678</strain>
    </source>
</reference>
<evidence type="ECO:0008006" key="5">
    <source>
        <dbReference type="Google" id="ProtNLM"/>
    </source>
</evidence>
<dbReference type="Proteomes" id="UP001079430">
    <property type="component" value="Unassembled WGS sequence"/>
</dbReference>
<keyword evidence="4" id="KW-1185">Reference proteome</keyword>
<dbReference type="EMBL" id="JAPVOI010000006">
    <property type="protein sequence ID" value="MCZ4094575.1"/>
    <property type="molecule type" value="Genomic_DNA"/>
</dbReference>
<evidence type="ECO:0000256" key="2">
    <source>
        <dbReference type="SAM" id="Phobius"/>
    </source>
</evidence>
<evidence type="ECO:0000313" key="4">
    <source>
        <dbReference type="Proteomes" id="UP001079430"/>
    </source>
</evidence>
<evidence type="ECO:0000313" key="3">
    <source>
        <dbReference type="EMBL" id="MCZ4094575.1"/>
    </source>
</evidence>